<evidence type="ECO:0000259" key="7">
    <source>
        <dbReference type="Pfam" id="PF01728"/>
    </source>
</evidence>
<sequence length="103" mass="11662">MMGSMSGVRARDVAMSLDLVVAAWEFSRRTLRRAGDGEKPSFLKGRQVWPGGNLLVKFFMHPDLDEFCNQVLKPRFGKVYTEKPKASRAESSEAYWLCQGFKG</sequence>
<dbReference type="STRING" id="71784.A0A1Y2B683"/>
<dbReference type="InterPro" id="IPR050082">
    <property type="entry name" value="RNA_methyltr_RlmE"/>
</dbReference>
<evidence type="ECO:0000256" key="4">
    <source>
        <dbReference type="ARBA" id="ARBA00022679"/>
    </source>
</evidence>
<protein>
    <recommendedName>
        <fullName evidence="6">rRNA methyltransferase 2, mitochondrial</fullName>
    </recommendedName>
</protein>
<keyword evidence="3" id="KW-0489">Methyltransferase</keyword>
<dbReference type="AlphaFoldDB" id="A0A1Y2B683"/>
<dbReference type="EMBL" id="MCFC01000022">
    <property type="protein sequence ID" value="ORY29977.1"/>
    <property type="molecule type" value="Genomic_DNA"/>
</dbReference>
<accession>A0A1Y2B683</accession>
<dbReference type="InterPro" id="IPR029063">
    <property type="entry name" value="SAM-dependent_MTases_sf"/>
</dbReference>
<comment type="caution">
    <text evidence="8">The sequence shown here is derived from an EMBL/GenBank/DDBJ whole genome shotgun (WGS) entry which is preliminary data.</text>
</comment>
<dbReference type="PANTHER" id="PTHR10920">
    <property type="entry name" value="RIBOSOMAL RNA METHYLTRANSFERASE"/>
    <property type="match status" value="1"/>
</dbReference>
<keyword evidence="5" id="KW-0949">S-adenosyl-L-methionine</keyword>
<evidence type="ECO:0000256" key="6">
    <source>
        <dbReference type="ARBA" id="ARBA00041184"/>
    </source>
</evidence>
<keyword evidence="9" id="KW-1185">Reference proteome</keyword>
<evidence type="ECO:0000313" key="9">
    <source>
        <dbReference type="Proteomes" id="UP000193986"/>
    </source>
</evidence>
<reference evidence="8 9" key="1">
    <citation type="submission" date="2016-07" db="EMBL/GenBank/DDBJ databases">
        <title>Pervasive Adenine N6-methylation of Active Genes in Fungi.</title>
        <authorList>
            <consortium name="DOE Joint Genome Institute"/>
            <person name="Mondo S.J."/>
            <person name="Dannebaum R.O."/>
            <person name="Kuo R.C."/>
            <person name="Labutti K."/>
            <person name="Haridas S."/>
            <person name="Kuo A."/>
            <person name="Salamov A."/>
            <person name="Ahrendt S.R."/>
            <person name="Lipzen A."/>
            <person name="Sullivan W."/>
            <person name="Andreopoulos W.B."/>
            <person name="Clum A."/>
            <person name="Lindquist E."/>
            <person name="Daum C."/>
            <person name="Ramamoorthy G.K."/>
            <person name="Gryganskyi A."/>
            <person name="Culley D."/>
            <person name="Magnuson J.K."/>
            <person name="James T.Y."/>
            <person name="O'Malley M.A."/>
            <person name="Stajich J.E."/>
            <person name="Spatafora J.W."/>
            <person name="Visel A."/>
            <person name="Grigoriev I.V."/>
        </authorList>
    </citation>
    <scope>NUCLEOTIDE SEQUENCE [LARGE SCALE GENOMIC DNA]</scope>
    <source>
        <strain evidence="8 9">68-887.2</strain>
    </source>
</reference>
<dbReference type="InParanoid" id="A0A1Y2B683"/>
<organism evidence="8 9">
    <name type="scientific">Naematelia encephala</name>
    <dbReference type="NCBI Taxonomy" id="71784"/>
    <lineage>
        <taxon>Eukaryota</taxon>
        <taxon>Fungi</taxon>
        <taxon>Dikarya</taxon>
        <taxon>Basidiomycota</taxon>
        <taxon>Agaricomycotina</taxon>
        <taxon>Tremellomycetes</taxon>
        <taxon>Tremellales</taxon>
        <taxon>Naemateliaceae</taxon>
        <taxon>Naematelia</taxon>
    </lineage>
</organism>
<feature type="domain" description="Ribosomal RNA methyltransferase FtsJ" evidence="7">
    <location>
        <begin position="3"/>
        <end position="101"/>
    </location>
</feature>
<evidence type="ECO:0000256" key="3">
    <source>
        <dbReference type="ARBA" id="ARBA00022603"/>
    </source>
</evidence>
<dbReference type="PANTHER" id="PTHR10920:SF18">
    <property type="entry name" value="RRNA METHYLTRANSFERASE 2, MITOCHONDRIAL"/>
    <property type="match status" value="1"/>
</dbReference>
<dbReference type="SUPFAM" id="SSF53335">
    <property type="entry name" value="S-adenosyl-L-methionine-dependent methyltransferases"/>
    <property type="match status" value="1"/>
</dbReference>
<dbReference type="GO" id="GO:0008650">
    <property type="term" value="F:rRNA (uridine-2'-O-)-methyltransferase activity"/>
    <property type="evidence" value="ECO:0007669"/>
    <property type="project" value="TreeGrafter"/>
</dbReference>
<keyword evidence="2" id="KW-0698">rRNA processing</keyword>
<gene>
    <name evidence="8" type="ORF">BCR39DRAFT_530391</name>
</gene>
<dbReference type="OrthoDB" id="20105at2759"/>
<evidence type="ECO:0000256" key="2">
    <source>
        <dbReference type="ARBA" id="ARBA00022552"/>
    </source>
</evidence>
<dbReference type="Pfam" id="PF01728">
    <property type="entry name" value="FtsJ"/>
    <property type="match status" value="1"/>
</dbReference>
<name>A0A1Y2B683_9TREE</name>
<evidence type="ECO:0000313" key="8">
    <source>
        <dbReference type="EMBL" id="ORY29977.1"/>
    </source>
</evidence>
<keyword evidence="4" id="KW-0808">Transferase</keyword>
<dbReference type="Proteomes" id="UP000193986">
    <property type="component" value="Unassembled WGS sequence"/>
</dbReference>
<dbReference type="GO" id="GO:0005739">
    <property type="term" value="C:mitochondrion"/>
    <property type="evidence" value="ECO:0007669"/>
    <property type="project" value="TreeGrafter"/>
</dbReference>
<dbReference type="Gene3D" id="3.40.50.150">
    <property type="entry name" value="Vaccinia Virus protein VP39"/>
    <property type="match status" value="1"/>
</dbReference>
<proteinExistence type="inferred from homology"/>
<dbReference type="InterPro" id="IPR002877">
    <property type="entry name" value="RNA_MeTrfase_FtsJ_dom"/>
</dbReference>
<evidence type="ECO:0000256" key="1">
    <source>
        <dbReference type="ARBA" id="ARBA00009258"/>
    </source>
</evidence>
<comment type="similarity">
    <text evidence="1">Belongs to the class I-like SAM-binding methyltransferase superfamily. RNA methyltransferase RlmE family.</text>
</comment>
<evidence type="ECO:0000256" key="5">
    <source>
        <dbReference type="ARBA" id="ARBA00022691"/>
    </source>
</evidence>